<name>A0A7J6UYY4_THATH</name>
<comment type="caution">
    <text evidence="2">The sequence shown here is derived from an EMBL/GenBank/DDBJ whole genome shotgun (WGS) entry which is preliminary data.</text>
</comment>
<organism evidence="2 3">
    <name type="scientific">Thalictrum thalictroides</name>
    <name type="common">Rue-anemone</name>
    <name type="synonym">Anemone thalictroides</name>
    <dbReference type="NCBI Taxonomy" id="46969"/>
    <lineage>
        <taxon>Eukaryota</taxon>
        <taxon>Viridiplantae</taxon>
        <taxon>Streptophyta</taxon>
        <taxon>Embryophyta</taxon>
        <taxon>Tracheophyta</taxon>
        <taxon>Spermatophyta</taxon>
        <taxon>Magnoliopsida</taxon>
        <taxon>Ranunculales</taxon>
        <taxon>Ranunculaceae</taxon>
        <taxon>Thalictroideae</taxon>
        <taxon>Thalictrum</taxon>
    </lineage>
</organism>
<evidence type="ECO:0000313" key="2">
    <source>
        <dbReference type="EMBL" id="KAF5177330.1"/>
    </source>
</evidence>
<dbReference type="Pfam" id="PF13966">
    <property type="entry name" value="zf-RVT"/>
    <property type="match status" value="1"/>
</dbReference>
<dbReference type="EMBL" id="JABWDY010041535">
    <property type="protein sequence ID" value="KAF5177330.1"/>
    <property type="molecule type" value="Genomic_DNA"/>
</dbReference>
<evidence type="ECO:0000259" key="1">
    <source>
        <dbReference type="Pfam" id="PF13966"/>
    </source>
</evidence>
<reference evidence="2 3" key="1">
    <citation type="submission" date="2020-06" db="EMBL/GenBank/DDBJ databases">
        <title>Transcriptomic and genomic resources for Thalictrum thalictroides and T. hernandezii: Facilitating candidate gene discovery in an emerging model plant lineage.</title>
        <authorList>
            <person name="Arias T."/>
            <person name="Riano-Pachon D.M."/>
            <person name="Di Stilio V.S."/>
        </authorList>
    </citation>
    <scope>NUCLEOTIDE SEQUENCE [LARGE SCALE GENOMIC DNA]</scope>
    <source>
        <strain evidence="3">cv. WT478/WT964</strain>
        <tissue evidence="2">Leaves</tissue>
    </source>
</reference>
<evidence type="ECO:0000313" key="3">
    <source>
        <dbReference type="Proteomes" id="UP000554482"/>
    </source>
</evidence>
<gene>
    <name evidence="2" type="ORF">FRX31_033083</name>
</gene>
<dbReference type="InterPro" id="IPR026960">
    <property type="entry name" value="RVT-Znf"/>
</dbReference>
<keyword evidence="3" id="KW-1185">Reference proteome</keyword>
<protein>
    <submittedName>
        <fullName evidence="2">RNA-directed DNA polymerase (Reverse transcriptase)-related family protein</fullName>
    </submittedName>
</protein>
<accession>A0A7J6UYY4</accession>
<proteinExistence type="predicted"/>
<dbReference type="AlphaFoldDB" id="A0A7J6UYY4"/>
<keyword evidence="2" id="KW-0695">RNA-directed DNA polymerase</keyword>
<keyword evidence="2" id="KW-0548">Nucleotidyltransferase</keyword>
<feature type="domain" description="Reverse transcriptase zinc-binding" evidence="1">
    <location>
        <begin position="118"/>
        <end position="190"/>
    </location>
</feature>
<keyword evidence="2" id="KW-0808">Transferase</keyword>
<dbReference type="Proteomes" id="UP000554482">
    <property type="component" value="Unassembled WGS sequence"/>
</dbReference>
<dbReference type="GO" id="GO:0003964">
    <property type="term" value="F:RNA-directed DNA polymerase activity"/>
    <property type="evidence" value="ECO:0007669"/>
    <property type="project" value="UniProtKB-KW"/>
</dbReference>
<sequence>MNPPDDCSWIWRGILQTREHTKKYTRYQVANGKSTHIFHDPWTAAGRLTETISRSERRSSGLREGDKVDKLIVNGHWRLPNTLSAQLREVWEEVENTEIHRMEAEDRVIWTPGPRGNFLISTAYAVLRCRGPQQEWTKAAWNSFNIPPHSFITWLAMQGRLTTQDKLLQWGKTNESVCVLCSHDHYKKTCTATNTTVQNQNVTSNNTTTGPKICNVQLYNEAKTNS</sequence>
<feature type="non-terminal residue" evidence="2">
    <location>
        <position position="226"/>
    </location>
</feature>
<dbReference type="OrthoDB" id="1938625at2759"/>